<dbReference type="GeneID" id="87808348"/>
<dbReference type="RefSeq" id="XP_062627627.1">
    <property type="nucleotide sequence ID" value="XM_062771643.1"/>
</dbReference>
<organism evidence="2 3">
    <name type="scientific">Vanrija pseudolonga</name>
    <dbReference type="NCBI Taxonomy" id="143232"/>
    <lineage>
        <taxon>Eukaryota</taxon>
        <taxon>Fungi</taxon>
        <taxon>Dikarya</taxon>
        <taxon>Basidiomycota</taxon>
        <taxon>Agaricomycotina</taxon>
        <taxon>Tremellomycetes</taxon>
        <taxon>Trichosporonales</taxon>
        <taxon>Trichosporonaceae</taxon>
        <taxon>Vanrija</taxon>
    </lineage>
</organism>
<evidence type="ECO:0000256" key="1">
    <source>
        <dbReference type="SAM" id="MobiDB-lite"/>
    </source>
</evidence>
<protein>
    <submittedName>
        <fullName evidence="2">Uncharacterized protein</fullName>
    </submittedName>
</protein>
<gene>
    <name evidence="2" type="ORF">LOC62_03G005117</name>
</gene>
<accession>A0AAF0Y7R0</accession>
<proteinExistence type="predicted"/>
<feature type="compositionally biased region" description="Pro residues" evidence="1">
    <location>
        <begin position="275"/>
        <end position="299"/>
    </location>
</feature>
<feature type="region of interest" description="Disordered" evidence="1">
    <location>
        <begin position="231"/>
        <end position="310"/>
    </location>
</feature>
<feature type="compositionally biased region" description="Low complexity" evidence="1">
    <location>
        <begin position="300"/>
        <end position="310"/>
    </location>
</feature>
<evidence type="ECO:0000313" key="3">
    <source>
        <dbReference type="Proteomes" id="UP000827549"/>
    </source>
</evidence>
<dbReference type="AlphaFoldDB" id="A0AAF0Y7R0"/>
<keyword evidence="3" id="KW-1185">Reference proteome</keyword>
<evidence type="ECO:0000313" key="2">
    <source>
        <dbReference type="EMBL" id="WOO81595.1"/>
    </source>
</evidence>
<name>A0AAF0Y7R0_9TREE</name>
<dbReference type="EMBL" id="CP086716">
    <property type="protein sequence ID" value="WOO81595.1"/>
    <property type="molecule type" value="Genomic_DNA"/>
</dbReference>
<dbReference type="Proteomes" id="UP000827549">
    <property type="component" value="Chromosome 3"/>
</dbReference>
<sequence>MPIAVAKRDSHPSCDTPLVYLLSSTHLSSPRALLNLLHNAEFLTPLKDNCRPTLLQNYPVSLCPLVRPLAADTRHITHLSYAVVCHLPGSGGSPRVVAAAIVSDRIGDGEFDFLDGAGAAAAALIPPATSPRRSVFGGATEHPYASALTIKHDACRLSAALGLEVVVSNGHRHVLANSDFVGASFGVTRGGEPVGPVAGAGGGAVEERGMGLWRTLAMQTHGRLLDRARTAAHPPRTPTGVPLTALSVKTGAPLSQKRKRKQPEPLPLAARLGPLAPPPSDSPPPPPPPASPAPPPPSSHGPHAPVHVPPRAIHPLNAHVTRLSSVHETVHFLALPAFRELLVPGAKPWLRSNWPVPDLPDEPAREKPRVLSFAIVYSAPEHAGDDAAPDPTAPAVHVAAGAVVTKTLTDADFDFLDSLFLPPSAGISGEIPASPAPTVPVFTVSTASGRQAITYTDKRWRALKLVYDGIDMARALGLGVWLSNGRRSVRCAAAGASASFGTRADGTLVEDKREEEAGREVGEIVEVHRPGSGGSRRSSAAWTDGVFGLMVGDAFWAMRR</sequence>
<reference evidence="2" key="1">
    <citation type="submission" date="2023-10" db="EMBL/GenBank/DDBJ databases">
        <authorList>
            <person name="Noh H."/>
        </authorList>
    </citation>
    <scope>NUCLEOTIDE SEQUENCE</scope>
    <source>
        <strain evidence="2">DUCC4014</strain>
    </source>
</reference>